<proteinExistence type="predicted"/>
<feature type="transmembrane region" description="Helical" evidence="8">
    <location>
        <begin position="141"/>
        <end position="158"/>
    </location>
</feature>
<feature type="transmembrane region" description="Helical" evidence="8">
    <location>
        <begin position="352"/>
        <end position="372"/>
    </location>
</feature>
<dbReference type="InterPro" id="IPR038731">
    <property type="entry name" value="RgtA/B/C-like"/>
</dbReference>
<keyword evidence="3" id="KW-0328">Glycosyltransferase</keyword>
<dbReference type="GO" id="GO:0005886">
    <property type="term" value="C:plasma membrane"/>
    <property type="evidence" value="ECO:0007669"/>
    <property type="project" value="UniProtKB-SubCell"/>
</dbReference>
<accession>A0A1F7GNV9</accession>
<evidence type="ECO:0000256" key="3">
    <source>
        <dbReference type="ARBA" id="ARBA00022676"/>
    </source>
</evidence>
<organism evidence="10 11">
    <name type="scientific">Candidatus Roizmanbacteria bacterium RIFCSPHIGHO2_01_FULL_39_24</name>
    <dbReference type="NCBI Taxonomy" id="1802032"/>
    <lineage>
        <taxon>Bacteria</taxon>
        <taxon>Candidatus Roizmaniibacteriota</taxon>
    </lineage>
</organism>
<keyword evidence="6 8" id="KW-1133">Transmembrane helix</keyword>
<sequence>MRIKAILFSIVLLTAAVHLFKINSLPICLNADEATFGYNSFSILKTGKDEYGMMLPLRLKSFGDYKLPLYSYLSIPFIGAFGLSELSTRILAILIGILFPLAAYFLTKELFEDERVALLSAFLSGVSPWIQTIARQAHEAPLAVFLLTITATLLLKFIKTNDRRYLFVFSIFEFVSLFAYHLSRPIAFGMVLYLVFILYKGSKQKLNTKVALILIAAVPLLLFTFTDILYNPTRLKNLAFYNDGGFKLEIKQKLLEKNLPLFYNPVTQALVTLPNEYIKYFSPEFLVEHGDVNNRFGYPGISLLTIVEYLFIFVGLYFLFKKKPKHLSFLVTLTLLAPLAASLTLFEYSATRSLFLVIPLLMIISYGVVSLFDVIPKKFQRVSMSLLVSVFLFFNFMSWDFYFFHYPQRAVAVRSWQCGYKELTRYVSDTYDTFDRFNITTRNGEPYIFMLFYSKYPPEKYQKQAKLSPPDEYGFGQVWEFDKYDFRLNMDKKTPRTSYVGFPEHFETRKDIDQAKIKKITVGTEEIFWIYENAE</sequence>
<keyword evidence="4" id="KW-0808">Transferase</keyword>
<evidence type="ECO:0000256" key="6">
    <source>
        <dbReference type="ARBA" id="ARBA00022989"/>
    </source>
</evidence>
<dbReference type="Pfam" id="PF13231">
    <property type="entry name" value="PMT_2"/>
    <property type="match status" value="1"/>
</dbReference>
<evidence type="ECO:0000259" key="9">
    <source>
        <dbReference type="Pfam" id="PF13231"/>
    </source>
</evidence>
<dbReference type="GO" id="GO:0016763">
    <property type="term" value="F:pentosyltransferase activity"/>
    <property type="evidence" value="ECO:0007669"/>
    <property type="project" value="TreeGrafter"/>
</dbReference>
<evidence type="ECO:0000256" key="7">
    <source>
        <dbReference type="ARBA" id="ARBA00023136"/>
    </source>
</evidence>
<feature type="transmembrane region" description="Helical" evidence="8">
    <location>
        <begin position="211"/>
        <end position="230"/>
    </location>
</feature>
<dbReference type="PANTHER" id="PTHR33908:SF11">
    <property type="entry name" value="MEMBRANE PROTEIN"/>
    <property type="match status" value="1"/>
</dbReference>
<feature type="transmembrane region" description="Helical" evidence="8">
    <location>
        <begin position="178"/>
        <end position="199"/>
    </location>
</feature>
<reference evidence="10 11" key="1">
    <citation type="journal article" date="2016" name="Nat. Commun.">
        <title>Thousands of microbial genomes shed light on interconnected biogeochemical processes in an aquifer system.</title>
        <authorList>
            <person name="Anantharaman K."/>
            <person name="Brown C.T."/>
            <person name="Hug L.A."/>
            <person name="Sharon I."/>
            <person name="Castelle C.J."/>
            <person name="Probst A.J."/>
            <person name="Thomas B.C."/>
            <person name="Singh A."/>
            <person name="Wilkins M.J."/>
            <person name="Karaoz U."/>
            <person name="Brodie E.L."/>
            <person name="Williams K.H."/>
            <person name="Hubbard S.S."/>
            <person name="Banfield J.F."/>
        </authorList>
    </citation>
    <scope>NUCLEOTIDE SEQUENCE [LARGE SCALE GENOMIC DNA]</scope>
</reference>
<keyword evidence="5 8" id="KW-0812">Transmembrane</keyword>
<evidence type="ECO:0000256" key="8">
    <source>
        <dbReference type="SAM" id="Phobius"/>
    </source>
</evidence>
<dbReference type="EMBL" id="MFZH01000001">
    <property type="protein sequence ID" value="OGK20202.1"/>
    <property type="molecule type" value="Genomic_DNA"/>
</dbReference>
<evidence type="ECO:0000256" key="5">
    <source>
        <dbReference type="ARBA" id="ARBA00022692"/>
    </source>
</evidence>
<feature type="transmembrane region" description="Helical" evidence="8">
    <location>
        <begin position="67"/>
        <end position="83"/>
    </location>
</feature>
<dbReference type="Proteomes" id="UP000176850">
    <property type="component" value="Unassembled WGS sequence"/>
</dbReference>
<evidence type="ECO:0000313" key="11">
    <source>
        <dbReference type="Proteomes" id="UP000176850"/>
    </source>
</evidence>
<dbReference type="PANTHER" id="PTHR33908">
    <property type="entry name" value="MANNOSYLTRANSFERASE YKCB-RELATED"/>
    <property type="match status" value="1"/>
</dbReference>
<evidence type="ECO:0000256" key="2">
    <source>
        <dbReference type="ARBA" id="ARBA00022475"/>
    </source>
</evidence>
<dbReference type="InterPro" id="IPR050297">
    <property type="entry name" value="LipidA_mod_glycosyltrf_83"/>
</dbReference>
<comment type="subcellular location">
    <subcellularLocation>
        <location evidence="1">Cell membrane</location>
        <topology evidence="1">Multi-pass membrane protein</topology>
    </subcellularLocation>
</comment>
<feature type="transmembrane region" description="Helical" evidence="8">
    <location>
        <begin position="327"/>
        <end position="346"/>
    </location>
</feature>
<feature type="domain" description="Glycosyltransferase RgtA/B/C/D-like" evidence="9">
    <location>
        <begin position="68"/>
        <end position="222"/>
    </location>
</feature>
<name>A0A1F7GNV9_9BACT</name>
<evidence type="ECO:0000313" key="10">
    <source>
        <dbReference type="EMBL" id="OGK20202.1"/>
    </source>
</evidence>
<gene>
    <name evidence="10" type="ORF">A2799_02745</name>
</gene>
<dbReference type="GO" id="GO:0009103">
    <property type="term" value="P:lipopolysaccharide biosynthetic process"/>
    <property type="evidence" value="ECO:0007669"/>
    <property type="project" value="UniProtKB-ARBA"/>
</dbReference>
<feature type="transmembrane region" description="Helical" evidence="8">
    <location>
        <begin position="90"/>
        <end position="106"/>
    </location>
</feature>
<feature type="transmembrane region" description="Helical" evidence="8">
    <location>
        <begin position="384"/>
        <end position="404"/>
    </location>
</feature>
<evidence type="ECO:0000256" key="4">
    <source>
        <dbReference type="ARBA" id="ARBA00022679"/>
    </source>
</evidence>
<keyword evidence="7 8" id="KW-0472">Membrane</keyword>
<comment type="caution">
    <text evidence="10">The sequence shown here is derived from an EMBL/GenBank/DDBJ whole genome shotgun (WGS) entry which is preliminary data.</text>
</comment>
<keyword evidence="2" id="KW-1003">Cell membrane</keyword>
<protein>
    <recommendedName>
        <fullName evidence="9">Glycosyltransferase RgtA/B/C/D-like domain-containing protein</fullName>
    </recommendedName>
</protein>
<dbReference type="AlphaFoldDB" id="A0A1F7GNV9"/>
<evidence type="ECO:0000256" key="1">
    <source>
        <dbReference type="ARBA" id="ARBA00004651"/>
    </source>
</evidence>
<feature type="transmembrane region" description="Helical" evidence="8">
    <location>
        <begin position="296"/>
        <end position="320"/>
    </location>
</feature>